<proteinExistence type="predicted"/>
<sequence>MSLFYNKLIKSIFFASFLTTHAFAFAAINEADTTLETVDSFMPIPTFKASYSLNRRGSTYGEGFRSLSKNEKGNYVFSYRTKARYFFLTDTRIETSEFTYTYLDKMWVASPLNYEFIREGTGKDKQYNVSINYTNETISGRDQQNNPFPSDTVIQDMMTYQLQIRLDLQNNRPIKKYTVATRYGNWKDYEFTQNPPETVRTPLGEFTAIKLTRTNIKKQRTTSVWLAPELDFTLVRLQQIEDGKESFDALIKSYELIPKQ</sequence>
<organism evidence="2 3">
    <name type="scientific">Opacimonas viscosa</name>
    <dbReference type="NCBI Taxonomy" id="2961944"/>
    <lineage>
        <taxon>Bacteria</taxon>
        <taxon>Pseudomonadati</taxon>
        <taxon>Pseudomonadota</taxon>
        <taxon>Gammaproteobacteria</taxon>
        <taxon>Alteromonadales</taxon>
        <taxon>Alteromonadaceae</taxon>
        <taxon>Opacimonas</taxon>
    </lineage>
</organism>
<feature type="chain" id="PRO_5041344809" evidence="1">
    <location>
        <begin position="27"/>
        <end position="260"/>
    </location>
</feature>
<name>A0AA42BQQ6_9ALTE</name>
<dbReference type="InterPro" id="IPR021457">
    <property type="entry name" value="DUF3108"/>
</dbReference>
<feature type="signal peptide" evidence="1">
    <location>
        <begin position="1"/>
        <end position="26"/>
    </location>
</feature>
<reference evidence="2" key="1">
    <citation type="submission" date="2022-07" db="EMBL/GenBank/DDBJ databases">
        <title>Characterization of the Novel Bacterium Alteromonas immobilis LMIT006 and Alteromonas gregis LMIT007.</title>
        <authorList>
            <person name="Lin X."/>
        </authorList>
    </citation>
    <scope>NUCLEOTIDE SEQUENCE</scope>
    <source>
        <strain evidence="2">LMIT007</strain>
    </source>
</reference>
<accession>A0AA42BQQ6</accession>
<dbReference type="Proteomes" id="UP001165413">
    <property type="component" value="Unassembled WGS sequence"/>
</dbReference>
<keyword evidence="3" id="KW-1185">Reference proteome</keyword>
<gene>
    <name evidence="2" type="ORF">NLF92_12515</name>
</gene>
<dbReference type="EMBL" id="JANATA010000038">
    <property type="protein sequence ID" value="MCP3429761.1"/>
    <property type="molecule type" value="Genomic_DNA"/>
</dbReference>
<dbReference type="RefSeq" id="WP_254102491.1">
    <property type="nucleotide sequence ID" value="NZ_JANATA010000038.1"/>
</dbReference>
<evidence type="ECO:0000313" key="3">
    <source>
        <dbReference type="Proteomes" id="UP001165413"/>
    </source>
</evidence>
<evidence type="ECO:0000256" key="1">
    <source>
        <dbReference type="SAM" id="SignalP"/>
    </source>
</evidence>
<keyword evidence="1" id="KW-0732">Signal</keyword>
<dbReference type="Pfam" id="PF11306">
    <property type="entry name" value="DUF3108"/>
    <property type="match status" value="1"/>
</dbReference>
<comment type="caution">
    <text evidence="2">The sequence shown here is derived from an EMBL/GenBank/DDBJ whole genome shotgun (WGS) entry which is preliminary data.</text>
</comment>
<evidence type="ECO:0000313" key="2">
    <source>
        <dbReference type="EMBL" id="MCP3429761.1"/>
    </source>
</evidence>
<dbReference type="AlphaFoldDB" id="A0AA42BQQ6"/>
<protein>
    <submittedName>
        <fullName evidence="2">DUF3108 domain-containing protein</fullName>
    </submittedName>
</protein>